<feature type="compositionally biased region" description="Polar residues" evidence="1">
    <location>
        <begin position="1"/>
        <end position="11"/>
    </location>
</feature>
<dbReference type="InterPro" id="IPR005084">
    <property type="entry name" value="CBM6"/>
</dbReference>
<keyword evidence="2" id="KW-1133">Transmembrane helix</keyword>
<feature type="region of interest" description="Disordered" evidence="1">
    <location>
        <begin position="127"/>
        <end position="182"/>
    </location>
</feature>
<feature type="compositionally biased region" description="Polar residues" evidence="1">
    <location>
        <begin position="132"/>
        <end position="145"/>
    </location>
</feature>
<feature type="domain" description="CBM6" evidence="3">
    <location>
        <begin position="160"/>
        <end position="293"/>
    </location>
</feature>
<protein>
    <submittedName>
        <fullName evidence="4">Carbohydrate-binding protein</fullName>
    </submittedName>
</protein>
<comment type="caution">
    <text evidence="4">The sequence shown here is derived from an EMBL/GenBank/DDBJ whole genome shotgun (WGS) entry which is preliminary data.</text>
</comment>
<dbReference type="RefSeq" id="WP_345079243.1">
    <property type="nucleotide sequence ID" value="NZ_BAAAWG010000004.1"/>
</dbReference>
<proteinExistence type="predicted"/>
<evidence type="ECO:0000313" key="5">
    <source>
        <dbReference type="Proteomes" id="UP001596241"/>
    </source>
</evidence>
<dbReference type="EMBL" id="JBHSPW010000004">
    <property type="protein sequence ID" value="MFC5893298.1"/>
    <property type="molecule type" value="Genomic_DNA"/>
</dbReference>
<accession>A0ABW1FFV5</accession>
<dbReference type="SUPFAM" id="SSF49785">
    <property type="entry name" value="Galactose-binding domain-like"/>
    <property type="match status" value="1"/>
</dbReference>
<reference evidence="5" key="1">
    <citation type="journal article" date="2019" name="Int. J. Syst. Evol. Microbiol.">
        <title>The Global Catalogue of Microorganisms (GCM) 10K type strain sequencing project: providing services to taxonomists for standard genome sequencing and annotation.</title>
        <authorList>
            <consortium name="The Broad Institute Genomics Platform"/>
            <consortium name="The Broad Institute Genome Sequencing Center for Infectious Disease"/>
            <person name="Wu L."/>
            <person name="Ma J."/>
        </authorList>
    </citation>
    <scope>NUCLEOTIDE SEQUENCE [LARGE SCALE GENOMIC DNA]</scope>
    <source>
        <strain evidence="5">CGMCC 1.15809</strain>
    </source>
</reference>
<feature type="transmembrane region" description="Helical" evidence="2">
    <location>
        <begin position="103"/>
        <end position="123"/>
    </location>
</feature>
<feature type="compositionally biased region" description="Basic and acidic residues" evidence="1">
    <location>
        <begin position="146"/>
        <end position="165"/>
    </location>
</feature>
<dbReference type="InterPro" id="IPR008979">
    <property type="entry name" value="Galactose-bd-like_sf"/>
</dbReference>
<keyword evidence="5" id="KW-1185">Reference proteome</keyword>
<name>A0ABW1FFV5_9ACTN</name>
<keyword evidence="2" id="KW-0472">Membrane</keyword>
<organism evidence="4 5">
    <name type="scientific">Streptomyces ramulosus</name>
    <dbReference type="NCBI Taxonomy" id="47762"/>
    <lineage>
        <taxon>Bacteria</taxon>
        <taxon>Bacillati</taxon>
        <taxon>Actinomycetota</taxon>
        <taxon>Actinomycetes</taxon>
        <taxon>Kitasatosporales</taxon>
        <taxon>Streptomycetaceae</taxon>
        <taxon>Streptomyces</taxon>
    </lineage>
</organism>
<gene>
    <name evidence="4" type="ORF">ACFP3M_10785</name>
</gene>
<dbReference type="Gene3D" id="2.60.120.260">
    <property type="entry name" value="Galactose-binding domain-like"/>
    <property type="match status" value="1"/>
</dbReference>
<feature type="compositionally biased region" description="Low complexity" evidence="1">
    <location>
        <begin position="55"/>
        <end position="73"/>
    </location>
</feature>
<feature type="compositionally biased region" description="Polar residues" evidence="1">
    <location>
        <begin position="36"/>
        <end position="48"/>
    </location>
</feature>
<evidence type="ECO:0000313" key="4">
    <source>
        <dbReference type="EMBL" id="MFC5893298.1"/>
    </source>
</evidence>
<evidence type="ECO:0000256" key="2">
    <source>
        <dbReference type="SAM" id="Phobius"/>
    </source>
</evidence>
<sequence length="297" mass="31277">MTAGNTGSDTPGNDDPFGYLYRSEGGEEGAGGDGATRQQGVPRTSYNQVRAVGERQYGGASQQSGYGRQSASYAAPETLPGGERARTPQAGPPAPPQRNHKGLLIGAVAVVGVVCIAIGVAMLNNSDKETTDQAQPSETVSTSQEPAHKPAEKPSKAPLPKDDAGSLKLGGGATTSKDIPGARSAGGVYVAGMNNPGASATWTLNVEEEGAYKMWVGYGIPGQDENLTLTVNGKRDERPLNMKNFAGSEEGNWEKGWQRTWQRVPLNKGTNTVMLSCEDGNKCDVNIDQLWLEKKIA</sequence>
<feature type="region of interest" description="Disordered" evidence="1">
    <location>
        <begin position="1"/>
        <end position="98"/>
    </location>
</feature>
<dbReference type="Proteomes" id="UP001596241">
    <property type="component" value="Unassembled WGS sequence"/>
</dbReference>
<evidence type="ECO:0000256" key="1">
    <source>
        <dbReference type="SAM" id="MobiDB-lite"/>
    </source>
</evidence>
<dbReference type="PROSITE" id="PS51175">
    <property type="entry name" value="CBM6"/>
    <property type="match status" value="1"/>
</dbReference>
<keyword evidence="2" id="KW-0812">Transmembrane</keyword>
<evidence type="ECO:0000259" key="3">
    <source>
        <dbReference type="PROSITE" id="PS51175"/>
    </source>
</evidence>